<dbReference type="EMBL" id="BMZM01000007">
    <property type="protein sequence ID" value="GHC34808.1"/>
    <property type="molecule type" value="Genomic_DNA"/>
</dbReference>
<proteinExistence type="predicted"/>
<keyword evidence="3" id="KW-1185">Reference proteome</keyword>
<protein>
    <submittedName>
        <fullName evidence="2">Uncharacterized protein</fullName>
    </submittedName>
</protein>
<evidence type="ECO:0000313" key="3">
    <source>
        <dbReference type="Proteomes" id="UP000604243"/>
    </source>
</evidence>
<feature type="compositionally biased region" description="Polar residues" evidence="1">
    <location>
        <begin position="1"/>
        <end position="20"/>
    </location>
</feature>
<dbReference type="RefSeq" id="WP_189520101.1">
    <property type="nucleotide sequence ID" value="NZ_BMZM01000007.1"/>
</dbReference>
<feature type="compositionally biased region" description="Polar residues" evidence="1">
    <location>
        <begin position="30"/>
        <end position="39"/>
    </location>
</feature>
<gene>
    <name evidence="2" type="ORF">GCM10010082_31910</name>
</gene>
<feature type="region of interest" description="Disordered" evidence="1">
    <location>
        <begin position="1"/>
        <end position="39"/>
    </location>
</feature>
<evidence type="ECO:0000313" key="2">
    <source>
        <dbReference type="EMBL" id="GHC34808.1"/>
    </source>
</evidence>
<comment type="caution">
    <text evidence="2">The sequence shown here is derived from an EMBL/GenBank/DDBJ whole genome shotgun (WGS) entry which is preliminary data.</text>
</comment>
<name>A0ABQ3FR83_9GAMM</name>
<dbReference type="Proteomes" id="UP000604243">
    <property type="component" value="Unassembled WGS sequence"/>
</dbReference>
<feature type="region of interest" description="Disordered" evidence="1">
    <location>
        <begin position="217"/>
        <end position="240"/>
    </location>
</feature>
<organism evidence="2 3">
    <name type="scientific">Kushneria pakistanensis</name>
    <dbReference type="NCBI Taxonomy" id="1508770"/>
    <lineage>
        <taxon>Bacteria</taxon>
        <taxon>Pseudomonadati</taxon>
        <taxon>Pseudomonadota</taxon>
        <taxon>Gammaproteobacteria</taxon>
        <taxon>Oceanospirillales</taxon>
        <taxon>Halomonadaceae</taxon>
        <taxon>Kushneria</taxon>
    </lineage>
</organism>
<evidence type="ECO:0000256" key="1">
    <source>
        <dbReference type="SAM" id="MobiDB-lite"/>
    </source>
</evidence>
<feature type="compositionally biased region" description="Polar residues" evidence="1">
    <location>
        <begin position="217"/>
        <end position="227"/>
    </location>
</feature>
<sequence>MIDINTRLSQNSVQNSGTVKNRTEKATSEVAGSNQQASSGIRISSLAQELNAAQARADARDSSLDRDALSAKASDIRSQFYGSAYQQNKDKYDAEVPNTNDPAHLDRAKQATTYVNGSGSNPFKGLAPDQLSLIIYDEGGTFTMNEKRAALDEQWDQTQAWKREVVAEINRQWDEKNGDISDVLKDIMDYFDNLPPIEEAQYDSSWRQSLQNNIAHFSSGRSNSDNPGHTVIPALNKYEP</sequence>
<accession>A0ABQ3FR83</accession>
<reference evidence="3" key="1">
    <citation type="journal article" date="2019" name="Int. J. Syst. Evol. Microbiol.">
        <title>The Global Catalogue of Microorganisms (GCM) 10K type strain sequencing project: providing services to taxonomists for standard genome sequencing and annotation.</title>
        <authorList>
            <consortium name="The Broad Institute Genomics Platform"/>
            <consortium name="The Broad Institute Genome Sequencing Center for Infectious Disease"/>
            <person name="Wu L."/>
            <person name="Ma J."/>
        </authorList>
    </citation>
    <scope>NUCLEOTIDE SEQUENCE [LARGE SCALE GENOMIC DNA]</scope>
    <source>
        <strain evidence="3">KCTC 42082</strain>
    </source>
</reference>